<dbReference type="RefSeq" id="WP_057984539.1">
    <property type="nucleotide sequence ID" value="NZ_JAGGKH010000005.1"/>
</dbReference>
<dbReference type="GO" id="GO:0005975">
    <property type="term" value="P:carbohydrate metabolic process"/>
    <property type="evidence" value="ECO:0007669"/>
    <property type="project" value="InterPro"/>
</dbReference>
<dbReference type="InterPro" id="IPR025453">
    <property type="entry name" value="DUF4309"/>
</dbReference>
<keyword evidence="9" id="KW-1185">Reference proteome</keyword>
<evidence type="ECO:0000256" key="6">
    <source>
        <dbReference type="SAM" id="SignalP"/>
    </source>
</evidence>
<dbReference type="GO" id="GO:0004563">
    <property type="term" value="F:beta-N-acetylhexosaminidase activity"/>
    <property type="evidence" value="ECO:0007669"/>
    <property type="project" value="UniProtKB-EC"/>
</dbReference>
<dbReference type="InterPro" id="IPR036962">
    <property type="entry name" value="Glyco_hydro_3_N_sf"/>
</dbReference>
<comment type="catalytic activity">
    <reaction evidence="1">
        <text>Hydrolysis of terminal non-reducing N-acetyl-D-hexosamine residues in N-acetyl-beta-D-hexosaminides.</text>
        <dbReference type="EC" id="3.2.1.52"/>
    </reaction>
</comment>
<evidence type="ECO:0000256" key="3">
    <source>
        <dbReference type="ARBA" id="ARBA00012663"/>
    </source>
</evidence>
<protein>
    <recommendedName>
        <fullName evidence="3">beta-N-acetylhexosaminidase</fullName>
        <ecNumber evidence="3">3.2.1.52</ecNumber>
    </recommendedName>
</protein>
<dbReference type="Pfam" id="PF14172">
    <property type="entry name" value="DUF4309"/>
    <property type="match status" value="1"/>
</dbReference>
<evidence type="ECO:0000256" key="1">
    <source>
        <dbReference type="ARBA" id="ARBA00001231"/>
    </source>
</evidence>
<evidence type="ECO:0000313" key="9">
    <source>
        <dbReference type="Proteomes" id="UP000077881"/>
    </source>
</evidence>
<name>A0A177ZNH5_9BACI</name>
<sequence>MTKKVLICLAVLLLGMSSYLAWQSWKEQSVPNSRENQEELIKAIFREARFGKIPGAPLIAGKSSLQEVDQLWGDPDQIDGLAAGIYQQYQSPKVTLGLRADRVVDIRSYAPELNFIRLETIEKLKGEPDEVRYYQDKNVDQVILVYNVSKSEQLKWILPKPTKSVPNPAVDHISLYSDSTKIIKEQKGVNNQLKAMNIREKIGQMIFAGTDGVELDAGTKELITHHQVGGFIFFAANLLDTKQMITLLNDIKRENVQNPFPLFLGVDQEGGRISRFPDNMMTLPTNEEIGMLNDVAFSYEVGQVLGDQVKAFGFNLDFAPVLDVNSNPNNPVINDRSFGSDPQLVSRLGIETMKGIQSQQIISVIKHFPGHGDTEVDSHLDLPIIEKSVKEMEQIELLPFYKAIHDGADMVMVAHILLPEIDPTYPSSMSKKVITNLLRDRLDFTGVVVTDDMTMKAITNHYEMGEAAVQSVKAGSDVILIAHEYDNVKNVIEALVQAVETGELSEERIDESVRRILQLKKKYNLEDQPVEKVDVESLNHSIEEVLEKYSEE</sequence>
<dbReference type="InterPro" id="IPR019800">
    <property type="entry name" value="Glyco_hydro_3_AS"/>
</dbReference>
<organism evidence="8 9">
    <name type="scientific">Lederbergia galactosidilytica</name>
    <dbReference type="NCBI Taxonomy" id="217031"/>
    <lineage>
        <taxon>Bacteria</taxon>
        <taxon>Bacillati</taxon>
        <taxon>Bacillota</taxon>
        <taxon>Bacilli</taxon>
        <taxon>Bacillales</taxon>
        <taxon>Bacillaceae</taxon>
        <taxon>Lederbergia</taxon>
    </lineage>
</organism>
<dbReference type="EMBL" id="LDJR01000054">
    <property type="protein sequence ID" value="OAK69123.1"/>
    <property type="molecule type" value="Genomic_DNA"/>
</dbReference>
<dbReference type="EC" id="3.2.1.52" evidence="3"/>
<dbReference type="PATRIC" id="fig|217031.6.peg.3062"/>
<dbReference type="Proteomes" id="UP000077881">
    <property type="component" value="Unassembled WGS sequence"/>
</dbReference>
<dbReference type="Gene3D" id="3.20.20.300">
    <property type="entry name" value="Glycoside hydrolase, family 3, N-terminal domain"/>
    <property type="match status" value="1"/>
</dbReference>
<dbReference type="InterPro" id="IPR050226">
    <property type="entry name" value="NagZ_Beta-hexosaminidase"/>
</dbReference>
<dbReference type="InterPro" id="IPR001764">
    <property type="entry name" value="Glyco_hydro_3_N"/>
</dbReference>
<dbReference type="STRING" id="217031.ABB05_14245"/>
<keyword evidence="6" id="KW-0732">Signal</keyword>
<evidence type="ECO:0000256" key="4">
    <source>
        <dbReference type="ARBA" id="ARBA00022801"/>
    </source>
</evidence>
<dbReference type="AlphaFoldDB" id="A0A177ZNH5"/>
<evidence type="ECO:0000259" key="7">
    <source>
        <dbReference type="Pfam" id="PF00933"/>
    </source>
</evidence>
<feature type="chain" id="PRO_5038881820" description="beta-N-acetylhexosaminidase" evidence="6">
    <location>
        <begin position="22"/>
        <end position="552"/>
    </location>
</feature>
<dbReference type="PROSITE" id="PS00775">
    <property type="entry name" value="GLYCOSYL_HYDROL_F3"/>
    <property type="match status" value="1"/>
</dbReference>
<comment type="similarity">
    <text evidence="2">Belongs to the glycosyl hydrolase 3 family.</text>
</comment>
<dbReference type="InterPro" id="IPR017853">
    <property type="entry name" value="GH"/>
</dbReference>
<reference evidence="8 9" key="1">
    <citation type="submission" date="2015-05" db="EMBL/GenBank/DDBJ databases">
        <title>Comparison of genome.</title>
        <authorList>
            <person name="Zheng Z."/>
            <person name="Sun M."/>
        </authorList>
    </citation>
    <scope>NUCLEOTIDE SEQUENCE [LARGE SCALE GENOMIC DNA]</scope>
    <source>
        <strain evidence="8 9">G25-74</strain>
    </source>
</reference>
<evidence type="ECO:0000313" key="8">
    <source>
        <dbReference type="EMBL" id="OAK69123.1"/>
    </source>
</evidence>
<dbReference type="OrthoDB" id="9805821at2"/>
<accession>A0A177ZNH5</accession>
<dbReference type="GO" id="GO:0009254">
    <property type="term" value="P:peptidoglycan turnover"/>
    <property type="evidence" value="ECO:0007669"/>
    <property type="project" value="TreeGrafter"/>
</dbReference>
<comment type="caution">
    <text evidence="8">The sequence shown here is derived from an EMBL/GenBank/DDBJ whole genome shotgun (WGS) entry which is preliminary data.</text>
</comment>
<feature type="domain" description="Glycoside hydrolase family 3 N-terminal" evidence="7">
    <location>
        <begin position="198"/>
        <end position="519"/>
    </location>
</feature>
<dbReference type="SUPFAM" id="SSF51445">
    <property type="entry name" value="(Trans)glycosidases"/>
    <property type="match status" value="1"/>
</dbReference>
<feature type="signal peptide" evidence="6">
    <location>
        <begin position="1"/>
        <end position="21"/>
    </location>
</feature>
<dbReference type="Pfam" id="PF00933">
    <property type="entry name" value="Glyco_hydro_3"/>
    <property type="match status" value="1"/>
</dbReference>
<evidence type="ECO:0000256" key="2">
    <source>
        <dbReference type="ARBA" id="ARBA00005336"/>
    </source>
</evidence>
<dbReference type="PANTHER" id="PTHR30480:SF13">
    <property type="entry name" value="BETA-HEXOSAMINIDASE"/>
    <property type="match status" value="1"/>
</dbReference>
<keyword evidence="5" id="KW-0326">Glycosidase</keyword>
<dbReference type="NCBIfam" id="NF003740">
    <property type="entry name" value="PRK05337.1"/>
    <property type="match status" value="1"/>
</dbReference>
<proteinExistence type="inferred from homology"/>
<evidence type="ECO:0000256" key="5">
    <source>
        <dbReference type="ARBA" id="ARBA00023295"/>
    </source>
</evidence>
<gene>
    <name evidence="8" type="ORF">ABB05_14245</name>
</gene>
<dbReference type="PANTHER" id="PTHR30480">
    <property type="entry name" value="BETA-HEXOSAMINIDASE-RELATED"/>
    <property type="match status" value="1"/>
</dbReference>
<keyword evidence="4" id="KW-0378">Hydrolase</keyword>